<gene>
    <name evidence="1" type="ORF">B296_00035486</name>
</gene>
<evidence type="ECO:0000313" key="1">
    <source>
        <dbReference type="EMBL" id="RRT38613.1"/>
    </source>
</evidence>
<organism evidence="1 2">
    <name type="scientific">Ensete ventricosum</name>
    <name type="common">Abyssinian banana</name>
    <name type="synonym">Musa ensete</name>
    <dbReference type="NCBI Taxonomy" id="4639"/>
    <lineage>
        <taxon>Eukaryota</taxon>
        <taxon>Viridiplantae</taxon>
        <taxon>Streptophyta</taxon>
        <taxon>Embryophyta</taxon>
        <taxon>Tracheophyta</taxon>
        <taxon>Spermatophyta</taxon>
        <taxon>Magnoliopsida</taxon>
        <taxon>Liliopsida</taxon>
        <taxon>Zingiberales</taxon>
        <taxon>Musaceae</taxon>
        <taxon>Ensete</taxon>
    </lineage>
</organism>
<comment type="caution">
    <text evidence="1">The sequence shown here is derived from an EMBL/GenBank/DDBJ whole genome shotgun (WGS) entry which is preliminary data.</text>
</comment>
<evidence type="ECO:0000313" key="2">
    <source>
        <dbReference type="Proteomes" id="UP000287651"/>
    </source>
</evidence>
<proteinExistence type="predicted"/>
<dbReference type="EMBL" id="AMZH03021026">
    <property type="protein sequence ID" value="RRT38613.1"/>
    <property type="molecule type" value="Genomic_DNA"/>
</dbReference>
<accession>A0A426XGN8</accession>
<protein>
    <submittedName>
        <fullName evidence="1">Uncharacterized protein</fullName>
    </submittedName>
</protein>
<dbReference type="AlphaFoldDB" id="A0A426XGN8"/>
<name>A0A426XGN8_ENSVE</name>
<dbReference type="Proteomes" id="UP000287651">
    <property type="component" value="Unassembled WGS sequence"/>
</dbReference>
<sequence>MGQSDNIYPPSHDVSPLFDIYDVAFGDGYRKLCIIREDEIDRVLCFAMNKSGNGWVRSSIGVSRGLAHFAFCEEHELHIYILVKEGGWFKSCGSRSILAVANL</sequence>
<reference evidence="1 2" key="1">
    <citation type="journal article" date="2014" name="Agronomy (Basel)">
        <title>A Draft Genome Sequence for Ensete ventricosum, the Drought-Tolerant Tree Against Hunger.</title>
        <authorList>
            <person name="Harrison J."/>
            <person name="Moore K.A."/>
            <person name="Paszkiewicz K."/>
            <person name="Jones T."/>
            <person name="Grant M."/>
            <person name="Ambacheew D."/>
            <person name="Muzemil S."/>
            <person name="Studholme D.J."/>
        </authorList>
    </citation>
    <scope>NUCLEOTIDE SEQUENCE [LARGE SCALE GENOMIC DNA]</scope>
</reference>